<organism evidence="9 10">
    <name type="scientific">Caproicibacterium argilliputei</name>
    <dbReference type="NCBI Taxonomy" id="3030016"/>
    <lineage>
        <taxon>Bacteria</taxon>
        <taxon>Bacillati</taxon>
        <taxon>Bacillota</taxon>
        <taxon>Clostridia</taxon>
        <taxon>Eubacteriales</taxon>
        <taxon>Oscillospiraceae</taxon>
        <taxon>Caproicibacterium</taxon>
    </lineage>
</organism>
<evidence type="ECO:0000256" key="5">
    <source>
        <dbReference type="ARBA" id="ARBA00022960"/>
    </source>
</evidence>
<proteinExistence type="inferred from homology"/>
<evidence type="ECO:0000256" key="7">
    <source>
        <dbReference type="ARBA" id="ARBA00023136"/>
    </source>
</evidence>
<dbReference type="GO" id="GO:0008360">
    <property type="term" value="P:regulation of cell shape"/>
    <property type="evidence" value="ECO:0007669"/>
    <property type="project" value="UniProtKB-KW"/>
</dbReference>
<dbReference type="EMBL" id="CP135996">
    <property type="protein sequence ID" value="WOC32332.1"/>
    <property type="molecule type" value="Genomic_DNA"/>
</dbReference>
<reference evidence="10" key="1">
    <citation type="submission" date="2024-06" db="EMBL/GenBank/DDBJ databases">
        <title>Caproicibacterium argilliputei sp. nov, a novel caproic acid producing anaerobic bacterium isolated from pit mud.</title>
        <authorList>
            <person name="Zeng C."/>
        </authorList>
    </citation>
    <scope>NUCLEOTIDE SEQUENCE [LARGE SCALE GENOMIC DNA]</scope>
    <source>
        <strain evidence="10">ZCY20-5</strain>
    </source>
</reference>
<dbReference type="RefSeq" id="WP_275845856.1">
    <property type="nucleotide sequence ID" value="NZ_CP135996.1"/>
</dbReference>
<feature type="transmembrane region" description="Helical" evidence="8">
    <location>
        <begin position="76"/>
        <end position="95"/>
    </location>
</feature>
<reference evidence="9 10" key="2">
    <citation type="submission" date="2024-06" db="EMBL/GenBank/DDBJ databases">
        <title>Caproicibacterium argilliputei sp. nov, a novel caproic acid producing anaerobic bacterium isolated from pit mud.</title>
        <authorList>
            <person name="Xia S."/>
        </authorList>
    </citation>
    <scope>NUCLEOTIDE SEQUENCE [LARGE SCALE GENOMIC DNA]</scope>
    <source>
        <strain evidence="9 10">ZCY20-5</strain>
    </source>
</reference>
<accession>A0AA97DAA7</accession>
<evidence type="ECO:0000256" key="1">
    <source>
        <dbReference type="ARBA" id="ARBA00004651"/>
    </source>
</evidence>
<keyword evidence="4 8" id="KW-0812">Transmembrane</keyword>
<feature type="transmembrane region" description="Helical" evidence="8">
    <location>
        <begin position="102"/>
        <end position="126"/>
    </location>
</feature>
<evidence type="ECO:0000256" key="4">
    <source>
        <dbReference type="ARBA" id="ARBA00022692"/>
    </source>
</evidence>
<evidence type="ECO:0000256" key="6">
    <source>
        <dbReference type="ARBA" id="ARBA00022989"/>
    </source>
</evidence>
<dbReference type="Pfam" id="PF04093">
    <property type="entry name" value="MreD"/>
    <property type="match status" value="1"/>
</dbReference>
<comment type="subcellular location">
    <subcellularLocation>
        <location evidence="1">Cell membrane</location>
        <topology evidence="1">Multi-pass membrane protein</topology>
    </subcellularLocation>
</comment>
<keyword evidence="6 8" id="KW-1133">Transmembrane helix</keyword>
<dbReference type="GO" id="GO:0005886">
    <property type="term" value="C:plasma membrane"/>
    <property type="evidence" value="ECO:0007669"/>
    <property type="project" value="UniProtKB-SubCell"/>
</dbReference>
<keyword evidence="7 8" id="KW-0472">Membrane</keyword>
<dbReference type="NCBIfam" id="TIGR03426">
    <property type="entry name" value="shape_MreD"/>
    <property type="match status" value="1"/>
</dbReference>
<feature type="transmembrane region" description="Helical" evidence="8">
    <location>
        <begin position="7"/>
        <end position="23"/>
    </location>
</feature>
<dbReference type="InterPro" id="IPR007227">
    <property type="entry name" value="Cell_shape_determining_MreD"/>
</dbReference>
<gene>
    <name evidence="9" type="primary">mreD</name>
    <name evidence="9" type="ORF">PXC00_00255</name>
</gene>
<comment type="similarity">
    <text evidence="2">Belongs to the MreD family.</text>
</comment>
<dbReference type="KEGG" id="carl:PXC00_00255"/>
<evidence type="ECO:0000313" key="10">
    <source>
        <dbReference type="Proteomes" id="UP001300604"/>
    </source>
</evidence>
<keyword evidence="3" id="KW-1003">Cell membrane</keyword>
<keyword evidence="10" id="KW-1185">Reference proteome</keyword>
<evidence type="ECO:0000313" key="9">
    <source>
        <dbReference type="EMBL" id="WOC32332.1"/>
    </source>
</evidence>
<evidence type="ECO:0000256" key="2">
    <source>
        <dbReference type="ARBA" id="ARBA00007776"/>
    </source>
</evidence>
<reference evidence="10" key="3">
    <citation type="submission" date="2024-06" db="EMBL/GenBank/DDBJ databases">
        <authorList>
            <person name="Zeng C."/>
        </authorList>
    </citation>
    <scope>NUCLEOTIDE SEQUENCE [LARGE SCALE GENOMIC DNA]</scope>
    <source>
        <strain evidence="10">ZCY20-5</strain>
    </source>
</reference>
<protein>
    <submittedName>
        <fullName evidence="9">Rod shape-determining protein MreD</fullName>
    </submittedName>
</protein>
<feature type="transmembrane region" description="Helical" evidence="8">
    <location>
        <begin position="146"/>
        <end position="164"/>
    </location>
</feature>
<evidence type="ECO:0000256" key="3">
    <source>
        <dbReference type="ARBA" id="ARBA00022475"/>
    </source>
</evidence>
<name>A0AA97DAA7_9FIRM</name>
<keyword evidence="5" id="KW-0133">Cell shape</keyword>
<sequence>MTKHSKFLRYLAYTVEILLLFVLQEAPGVLPEICHARPVLLIPVAVTIALFEPQTESTAFGIFCGLLIDSGMDGSVLGLHAIILAVVCFTVSYLARDLLQTNIITAFVTCSITMGLAVLLQWLITYVAMGYSDPAYALVQHYLPRFIYSVLLVFPIYALNRLFALRIQPVG</sequence>
<evidence type="ECO:0000256" key="8">
    <source>
        <dbReference type="SAM" id="Phobius"/>
    </source>
</evidence>
<dbReference type="AlphaFoldDB" id="A0AA97DAA7"/>
<dbReference type="Proteomes" id="UP001300604">
    <property type="component" value="Chromosome"/>
</dbReference>